<dbReference type="InterPro" id="IPR043129">
    <property type="entry name" value="ATPase_NBD"/>
</dbReference>
<dbReference type="RefSeq" id="WP_236293067.1">
    <property type="nucleotide sequence ID" value="NZ_CAKMMW010000038.1"/>
</dbReference>
<reference evidence="2" key="1">
    <citation type="submission" date="2022-01" db="EMBL/GenBank/DDBJ databases">
        <authorList>
            <person name="Criscuolo A."/>
        </authorList>
    </citation>
    <scope>NUCLEOTIDE SEQUENCE</scope>
    <source>
        <strain evidence="2">CIP111891</strain>
    </source>
</reference>
<evidence type="ECO:0000313" key="3">
    <source>
        <dbReference type="Proteomes" id="UP000838821"/>
    </source>
</evidence>
<dbReference type="EMBL" id="CAKMMW010000038">
    <property type="protein sequence ID" value="CAH1230623.1"/>
    <property type="molecule type" value="Genomic_DNA"/>
</dbReference>
<dbReference type="InterPro" id="IPR040607">
    <property type="entry name" value="ALP_N"/>
</dbReference>
<dbReference type="SUPFAM" id="SSF53067">
    <property type="entry name" value="Actin-like ATPase domain"/>
    <property type="match status" value="1"/>
</dbReference>
<organism evidence="2 3">
    <name type="scientific">Paenibacillus allorhizoplanae</name>
    <dbReference type="NCBI Taxonomy" id="2905648"/>
    <lineage>
        <taxon>Bacteria</taxon>
        <taxon>Bacillati</taxon>
        <taxon>Bacillota</taxon>
        <taxon>Bacilli</taxon>
        <taxon>Bacillales</taxon>
        <taxon>Paenibacillaceae</taxon>
        <taxon>Paenibacillus</taxon>
    </lineage>
</organism>
<dbReference type="Gene3D" id="3.30.420.40">
    <property type="match status" value="1"/>
</dbReference>
<proteinExistence type="predicted"/>
<dbReference type="Proteomes" id="UP000838821">
    <property type="component" value="Unassembled WGS sequence"/>
</dbReference>
<sequence length="265" mass="29400">MNIGIDVGRYKVKVWHATGNFEFYSNLGESRELEFGDSKGSDDMYGSYEGRKFTAGTLAIREAEYGESMMTESKLHEDTVILNLIALHKAVSGTGRVKMVTNLPIDCHERDKAALRAMLLGMKKLTLNGDIKVFLIDDCRVAPEGIGFYKHAKPGKTIRGLNIGSRTVNAITFRDEEKIGRESDTFDFGTESGKSKDRFEMARAIAGKTGSLKWKKDDEVLLGGGGAAEIVEHLKQFYPLAKVVENPVFLDAEALYRTAVEIYGR</sequence>
<gene>
    <name evidence="2" type="ORF">PAECIP111891_06701</name>
</gene>
<name>A0ABM9CY71_9BACL</name>
<evidence type="ECO:0000259" key="1">
    <source>
        <dbReference type="Pfam" id="PF17989"/>
    </source>
</evidence>
<evidence type="ECO:0000313" key="2">
    <source>
        <dbReference type="EMBL" id="CAH1230623.1"/>
    </source>
</evidence>
<keyword evidence="3" id="KW-1185">Reference proteome</keyword>
<protein>
    <recommendedName>
        <fullName evidence="1">Actin-like protein N-terminal domain-containing protein</fullName>
    </recommendedName>
</protein>
<comment type="caution">
    <text evidence="2">The sequence shown here is derived from an EMBL/GenBank/DDBJ whole genome shotgun (WGS) entry which is preliminary data.</text>
</comment>
<dbReference type="CDD" id="cd10227">
    <property type="entry name" value="ASKHA_NBD_ParM-like"/>
    <property type="match status" value="1"/>
</dbReference>
<accession>A0ABM9CY71</accession>
<dbReference type="Pfam" id="PF17989">
    <property type="entry name" value="ALP_N"/>
    <property type="match status" value="1"/>
</dbReference>
<feature type="domain" description="Actin-like protein N-terminal" evidence="1">
    <location>
        <begin position="4"/>
        <end position="147"/>
    </location>
</feature>